<evidence type="ECO:0000313" key="2">
    <source>
        <dbReference type="Proteomes" id="UP000016843"/>
    </source>
</evidence>
<evidence type="ECO:0000313" key="1">
    <source>
        <dbReference type="EMBL" id="ERM83490.1"/>
    </source>
</evidence>
<accession>U5BSB5</accession>
<dbReference type="Proteomes" id="UP000016843">
    <property type="component" value="Unassembled WGS sequence"/>
</dbReference>
<protein>
    <submittedName>
        <fullName evidence="1">Uncharacterized protein</fullName>
    </submittedName>
</protein>
<keyword evidence="2" id="KW-1185">Reference proteome</keyword>
<organism evidence="1 2">
    <name type="scientific">Rhodonellum psychrophilum GCM71 = DSM 17998</name>
    <dbReference type="NCBI Taxonomy" id="1123057"/>
    <lineage>
        <taxon>Bacteria</taxon>
        <taxon>Pseudomonadati</taxon>
        <taxon>Bacteroidota</taxon>
        <taxon>Cytophagia</taxon>
        <taxon>Cytophagales</taxon>
        <taxon>Cytophagaceae</taxon>
        <taxon>Rhodonellum</taxon>
    </lineage>
</organism>
<reference evidence="1 2" key="1">
    <citation type="journal article" date="2013" name="Genome Announc.">
        <title>Draft Genome Sequence of the Psychrophilic and Alkaliphilic Rhodonellum psychrophilum Strain GCM71T.</title>
        <authorList>
            <person name="Hauptmann A.L."/>
            <person name="Glaring M.A."/>
            <person name="Hallin P.F."/>
            <person name="Prieme A."/>
            <person name="Stougaard P."/>
        </authorList>
    </citation>
    <scope>NUCLEOTIDE SEQUENCE [LARGE SCALE GENOMIC DNA]</scope>
    <source>
        <strain evidence="1 2">GCM71</strain>
    </source>
</reference>
<gene>
    <name evidence="1" type="ORF">P872_03665</name>
</gene>
<dbReference type="AlphaFoldDB" id="U5BSB5"/>
<comment type="caution">
    <text evidence="1">The sequence shown here is derived from an EMBL/GenBank/DDBJ whole genome shotgun (WGS) entry which is preliminary data.</text>
</comment>
<name>U5BSB5_9BACT</name>
<sequence>MNWFDILAISRPIGKPNSGFELNKKWVEDYLPPSNKPVLIFKY</sequence>
<proteinExistence type="predicted"/>
<dbReference type="EMBL" id="AWXR01000013">
    <property type="protein sequence ID" value="ERM83490.1"/>
    <property type="molecule type" value="Genomic_DNA"/>
</dbReference>